<organism evidence="2 3">
    <name type="scientific">Streptomyces durmitorensis</name>
    <dbReference type="NCBI Taxonomy" id="319947"/>
    <lineage>
        <taxon>Bacteria</taxon>
        <taxon>Bacillati</taxon>
        <taxon>Actinomycetota</taxon>
        <taxon>Actinomycetes</taxon>
        <taxon>Kitasatosporales</taxon>
        <taxon>Streptomycetaceae</taxon>
        <taxon>Streptomyces</taxon>
    </lineage>
</organism>
<evidence type="ECO:0000313" key="3">
    <source>
        <dbReference type="Proteomes" id="UP000829992"/>
    </source>
</evidence>
<keyword evidence="3" id="KW-1185">Reference proteome</keyword>
<proteinExistence type="predicted"/>
<dbReference type="EMBL" id="CP097289">
    <property type="protein sequence ID" value="UQT58026.1"/>
    <property type="molecule type" value="Genomic_DNA"/>
</dbReference>
<feature type="compositionally biased region" description="Basic and acidic residues" evidence="1">
    <location>
        <begin position="24"/>
        <end position="42"/>
    </location>
</feature>
<dbReference type="RefSeq" id="WP_249589407.1">
    <property type="nucleotide sequence ID" value="NZ_BAAAQL010000019.1"/>
</dbReference>
<feature type="compositionally biased region" description="Basic and acidic residues" evidence="1">
    <location>
        <begin position="1"/>
        <end position="12"/>
    </location>
</feature>
<evidence type="ECO:0000256" key="1">
    <source>
        <dbReference type="SAM" id="MobiDB-lite"/>
    </source>
</evidence>
<gene>
    <name evidence="2" type="ORF">M4V62_24675</name>
</gene>
<protein>
    <recommendedName>
        <fullName evidence="4">CsbD family protein</fullName>
    </recommendedName>
</protein>
<name>A0ABY4PYK2_9ACTN</name>
<feature type="compositionally biased region" description="Basic and acidic residues" evidence="1">
    <location>
        <begin position="50"/>
        <end position="79"/>
    </location>
</feature>
<accession>A0ABY4PYK2</accession>
<reference evidence="2 3" key="1">
    <citation type="submission" date="2022-05" db="EMBL/GenBank/DDBJ databases">
        <authorList>
            <person name="Zhou X."/>
            <person name="Li K."/>
            <person name="Man Y."/>
        </authorList>
    </citation>
    <scope>NUCLEOTIDE SEQUENCE [LARGE SCALE GENOMIC DNA]</scope>
    <source>
        <strain evidence="2 3">MS405</strain>
    </source>
</reference>
<evidence type="ECO:0008006" key="4">
    <source>
        <dbReference type="Google" id="ProtNLM"/>
    </source>
</evidence>
<dbReference type="Proteomes" id="UP000829992">
    <property type="component" value="Chromosome"/>
</dbReference>
<sequence>MGIKDQFQDKANDLSAKAKGAMGGEKDEASERASQARDDAQERGSQAQEQARERSAKSPDDAQRAAREQQDKFNQDYDA</sequence>
<feature type="region of interest" description="Disordered" evidence="1">
    <location>
        <begin position="1"/>
        <end position="79"/>
    </location>
</feature>
<evidence type="ECO:0000313" key="2">
    <source>
        <dbReference type="EMBL" id="UQT58026.1"/>
    </source>
</evidence>